<dbReference type="SUPFAM" id="SSF56112">
    <property type="entry name" value="Protein kinase-like (PK-like)"/>
    <property type="match status" value="1"/>
</dbReference>
<dbReference type="Pfam" id="PF01636">
    <property type="entry name" value="APH"/>
    <property type="match status" value="1"/>
</dbReference>
<organism evidence="2 3">
    <name type="scientific">Leptonema illini</name>
    <dbReference type="NCBI Taxonomy" id="183"/>
    <lineage>
        <taxon>Bacteria</taxon>
        <taxon>Pseudomonadati</taxon>
        <taxon>Spirochaetota</taxon>
        <taxon>Spirochaetia</taxon>
        <taxon>Leptospirales</taxon>
        <taxon>Leptospiraceae</taxon>
        <taxon>Leptonema</taxon>
    </lineage>
</organism>
<evidence type="ECO:0000313" key="3">
    <source>
        <dbReference type="Proteomes" id="UP000460298"/>
    </source>
</evidence>
<feature type="domain" description="Aminoglycoside phosphotransferase" evidence="1">
    <location>
        <begin position="46"/>
        <end position="266"/>
    </location>
</feature>
<gene>
    <name evidence="2" type="ORF">F9K24_00145</name>
</gene>
<dbReference type="InterPro" id="IPR051678">
    <property type="entry name" value="AGP_Transferase"/>
</dbReference>
<dbReference type="Proteomes" id="UP000460298">
    <property type="component" value="Unassembled WGS sequence"/>
</dbReference>
<dbReference type="PANTHER" id="PTHR21310:SF57">
    <property type="entry name" value="BLR2944 PROTEIN"/>
    <property type="match status" value="1"/>
</dbReference>
<evidence type="ECO:0000259" key="1">
    <source>
        <dbReference type="Pfam" id="PF01636"/>
    </source>
</evidence>
<dbReference type="InterPro" id="IPR041726">
    <property type="entry name" value="ACAD10_11_N"/>
</dbReference>
<dbReference type="Gene3D" id="3.30.200.20">
    <property type="entry name" value="Phosphorylase Kinase, domain 1"/>
    <property type="match status" value="1"/>
</dbReference>
<dbReference type="PANTHER" id="PTHR21310">
    <property type="entry name" value="AMINOGLYCOSIDE PHOSPHOTRANSFERASE-RELATED-RELATED"/>
    <property type="match status" value="1"/>
</dbReference>
<dbReference type="GO" id="GO:0016740">
    <property type="term" value="F:transferase activity"/>
    <property type="evidence" value="ECO:0007669"/>
    <property type="project" value="UniProtKB-KW"/>
</dbReference>
<protein>
    <submittedName>
        <fullName evidence="2">Phosphotransferase family protein</fullName>
    </submittedName>
</protein>
<name>A0A833H4Q9_9LEPT</name>
<dbReference type="Gene3D" id="3.90.1200.10">
    <property type="match status" value="1"/>
</dbReference>
<dbReference type="InterPro" id="IPR002575">
    <property type="entry name" value="Aminoglycoside_PTrfase"/>
</dbReference>
<evidence type="ECO:0000313" key="2">
    <source>
        <dbReference type="EMBL" id="KAB2935170.1"/>
    </source>
</evidence>
<dbReference type="AlphaFoldDB" id="A0A833H4Q9"/>
<proteinExistence type="predicted"/>
<accession>A0A833H4Q9</accession>
<reference evidence="2 3" key="1">
    <citation type="submission" date="2019-10" db="EMBL/GenBank/DDBJ databases">
        <title>Extracellular Electron Transfer in a Candidatus Methanoperedens spp. Enrichment Culture.</title>
        <authorList>
            <person name="Berger S."/>
            <person name="Rangel Shaw D."/>
            <person name="Berben T."/>
            <person name="In 'T Zandt M."/>
            <person name="Frank J."/>
            <person name="Reimann J."/>
            <person name="Jetten M.S.M."/>
            <person name="Welte C.U."/>
        </authorList>
    </citation>
    <scope>NUCLEOTIDE SEQUENCE [LARGE SCALE GENOMIC DNA]</scope>
    <source>
        <strain evidence="2">SB12</strain>
    </source>
</reference>
<keyword evidence="2" id="KW-0808">Transferase</keyword>
<dbReference type="CDD" id="cd05154">
    <property type="entry name" value="ACAD10_11_N-like"/>
    <property type="match status" value="1"/>
</dbReference>
<dbReference type="InterPro" id="IPR011009">
    <property type="entry name" value="Kinase-like_dom_sf"/>
</dbReference>
<sequence>MPDLREKIETYLSKRLQGKVQILDMKLLSGGACQENHLVKLEVSGGPEAGSYDLVMRTDRGGSLLSSLSRMNEFRIAGAAFDAGVRTPRVFWPEENADAIGAPFYFMQRINGNAAGRFIVKDRSIAEARKKLHDELAASLARLHSIKQSEKSLDLDFLPRRDARTLALEAVREIRDELSQFDEAHPAIELALNWLDANAPEADDVVLIHGDFRTGNFLVSPEGLQGVVDWEFAHWGDRHEDISWLCMRDWRFGVVKKEVGGFADRAPFYEAYERHSGVKVDVRRVLFWEVMGNVRWAVGSIQQAERHLSGKDRGIEFASIGRRTGEMEFEMMRLIEHAG</sequence>
<comment type="caution">
    <text evidence="2">The sequence shown here is derived from an EMBL/GenBank/DDBJ whole genome shotgun (WGS) entry which is preliminary data.</text>
</comment>
<dbReference type="EMBL" id="WBUI01000001">
    <property type="protein sequence ID" value="KAB2935170.1"/>
    <property type="molecule type" value="Genomic_DNA"/>
</dbReference>